<evidence type="ECO:0000256" key="3">
    <source>
        <dbReference type="ARBA" id="ARBA00022630"/>
    </source>
</evidence>
<evidence type="ECO:0000256" key="1">
    <source>
        <dbReference type="ARBA" id="ARBA00001974"/>
    </source>
</evidence>
<keyword evidence="4" id="KW-0274">FAD</keyword>
<dbReference type="Pfam" id="PF05834">
    <property type="entry name" value="Lycopene_cycl"/>
    <property type="match status" value="1"/>
</dbReference>
<sequence>MSTPYIIARGDHPASVDILVVGGGLAGLYLAHRIAATYPVAVLVIEAGPDAGPDHLRWEHDQKKANQLWLEPESDPFFSQPYHAAGTGFDGISGLRRRLGGRALYWGGVTLPVEPWALEPASWPPEVIAELTDAWQGGPSLYDRVVADLERWMGGPLTSEREFQLGDRRFTEVPRAVLAAGNSPRWRAWSPLELRPGEQQPGTVSVLCDHQVVAVTSGPDGAVSGVVAENDGRRTVIEARRVVLAAGTIENSRLVLQAVTPADAQPAVLPGLVDKLAQGFVTAFDPAAVPDAIRELADAGGLFRAAAPPKSRSNLMLSAHRNGHGLVVVDCYLMGEQARDPGGQVWCEPGPELPWRTSVAGRLGDADREVIAAQRQELRRMYQLLDEQAGLTGRPLDFEPFGATDLADWVAAGDAMDTPGRPVTYSFPLGSEQHEAGTLPLGGTLVDEKAQVRAVPGLYVCGPATFPRTGAANPALTILALAARLAGEFTEVSR</sequence>
<dbReference type="RefSeq" id="WP_189888433.1">
    <property type="nucleotide sequence ID" value="NZ_BMVN01000014.1"/>
</dbReference>
<evidence type="ECO:0000313" key="8">
    <source>
        <dbReference type="Proteomes" id="UP000653644"/>
    </source>
</evidence>
<keyword evidence="5" id="KW-0560">Oxidoreductase</keyword>
<evidence type="ECO:0000256" key="2">
    <source>
        <dbReference type="ARBA" id="ARBA00010790"/>
    </source>
</evidence>
<feature type="domain" description="Glucose-methanol-choline oxidoreductase C-terminal" evidence="6">
    <location>
        <begin position="430"/>
        <end position="482"/>
    </location>
</feature>
<proteinExistence type="inferred from homology"/>
<reference evidence="8" key="1">
    <citation type="journal article" date="2019" name="Int. J. Syst. Evol. Microbiol.">
        <title>The Global Catalogue of Microorganisms (GCM) 10K type strain sequencing project: providing services to taxonomists for standard genome sequencing and annotation.</title>
        <authorList>
            <consortium name="The Broad Institute Genomics Platform"/>
            <consortium name="The Broad Institute Genome Sequencing Center for Infectious Disease"/>
            <person name="Wu L."/>
            <person name="Ma J."/>
        </authorList>
    </citation>
    <scope>NUCLEOTIDE SEQUENCE [LARGE SCALE GENOMIC DNA]</scope>
    <source>
        <strain evidence="8">JCM 4733</strain>
    </source>
</reference>
<organism evidence="7 8">
    <name type="scientific">Streptomyces canarius</name>
    <dbReference type="NCBI Taxonomy" id="285453"/>
    <lineage>
        <taxon>Bacteria</taxon>
        <taxon>Bacillati</taxon>
        <taxon>Actinomycetota</taxon>
        <taxon>Actinomycetes</taxon>
        <taxon>Kitasatosporales</taxon>
        <taxon>Streptomycetaceae</taxon>
        <taxon>Streptomyces</taxon>
    </lineage>
</organism>
<protein>
    <submittedName>
        <fullName evidence="7">Oxidoreductase</fullName>
    </submittedName>
</protein>
<evidence type="ECO:0000256" key="4">
    <source>
        <dbReference type="ARBA" id="ARBA00022827"/>
    </source>
</evidence>
<evidence type="ECO:0000256" key="5">
    <source>
        <dbReference type="ARBA" id="ARBA00023002"/>
    </source>
</evidence>
<dbReference type="PANTHER" id="PTHR42784">
    <property type="entry name" value="PYRANOSE 2-OXIDASE"/>
    <property type="match status" value="1"/>
</dbReference>
<keyword evidence="8" id="KW-1185">Reference proteome</keyword>
<dbReference type="InterPro" id="IPR036188">
    <property type="entry name" value="FAD/NAD-bd_sf"/>
</dbReference>
<dbReference type="Gene3D" id="3.50.50.60">
    <property type="entry name" value="FAD/NAD(P)-binding domain"/>
    <property type="match status" value="3"/>
</dbReference>
<dbReference type="Proteomes" id="UP000653644">
    <property type="component" value="Unassembled WGS sequence"/>
</dbReference>
<dbReference type="InterPro" id="IPR051473">
    <property type="entry name" value="P2Ox-like"/>
</dbReference>
<comment type="caution">
    <text evidence="7">The sequence shown here is derived from an EMBL/GenBank/DDBJ whole genome shotgun (WGS) entry which is preliminary data.</text>
</comment>
<name>A0ABQ3CU06_9ACTN</name>
<gene>
    <name evidence="7" type="ORF">GCM10010345_43270</name>
</gene>
<keyword evidence="3" id="KW-0285">Flavoprotein</keyword>
<dbReference type="Pfam" id="PF05199">
    <property type="entry name" value="GMC_oxred_C"/>
    <property type="match status" value="1"/>
</dbReference>
<accession>A0ABQ3CU06</accession>
<evidence type="ECO:0000259" key="6">
    <source>
        <dbReference type="Pfam" id="PF05199"/>
    </source>
</evidence>
<comment type="cofactor">
    <cofactor evidence="1">
        <name>FAD</name>
        <dbReference type="ChEBI" id="CHEBI:57692"/>
    </cofactor>
</comment>
<dbReference type="EMBL" id="BMVN01000014">
    <property type="protein sequence ID" value="GHA34060.1"/>
    <property type="molecule type" value="Genomic_DNA"/>
</dbReference>
<comment type="similarity">
    <text evidence="2">Belongs to the GMC oxidoreductase family.</text>
</comment>
<dbReference type="SUPFAM" id="SSF51905">
    <property type="entry name" value="FAD/NAD(P)-binding domain"/>
    <property type="match status" value="1"/>
</dbReference>
<evidence type="ECO:0000313" key="7">
    <source>
        <dbReference type="EMBL" id="GHA34060.1"/>
    </source>
</evidence>
<dbReference type="PANTHER" id="PTHR42784:SF1">
    <property type="entry name" value="PYRANOSE 2-OXIDASE"/>
    <property type="match status" value="1"/>
</dbReference>
<dbReference type="InterPro" id="IPR007867">
    <property type="entry name" value="GMC_OxRtase_C"/>
</dbReference>